<keyword evidence="1" id="KW-0004">4Fe-4S</keyword>
<dbReference type="InterPro" id="IPR036136">
    <property type="entry name" value="Nit/Sulf_reduc_fer-like_dom_sf"/>
</dbReference>
<dbReference type="Pfam" id="PF01077">
    <property type="entry name" value="NIR_SIR"/>
    <property type="match status" value="1"/>
</dbReference>
<dbReference type="PANTHER" id="PTHR43809:SF1">
    <property type="entry name" value="NITRITE REDUCTASE (NADH) LARGE SUBUNIT"/>
    <property type="match status" value="1"/>
</dbReference>
<accession>A0A133S570</accession>
<feature type="domain" description="Nitrite/sulphite reductase 4Fe-4S" evidence="7">
    <location>
        <begin position="81"/>
        <end position="204"/>
    </location>
</feature>
<evidence type="ECO:0000256" key="1">
    <source>
        <dbReference type="ARBA" id="ARBA00022485"/>
    </source>
</evidence>
<dbReference type="InterPro" id="IPR052034">
    <property type="entry name" value="NasD-like"/>
</dbReference>
<evidence type="ECO:0000256" key="2">
    <source>
        <dbReference type="ARBA" id="ARBA00022617"/>
    </source>
</evidence>
<dbReference type="PROSITE" id="PS00365">
    <property type="entry name" value="NIR_SIR"/>
    <property type="match status" value="1"/>
</dbReference>
<evidence type="ECO:0000256" key="5">
    <source>
        <dbReference type="ARBA" id="ARBA00023004"/>
    </source>
</evidence>
<evidence type="ECO:0000256" key="4">
    <source>
        <dbReference type="ARBA" id="ARBA00023002"/>
    </source>
</evidence>
<dbReference type="STRING" id="39777.B7L28_04260"/>
<keyword evidence="6" id="KW-0411">Iron-sulfur</keyword>
<dbReference type="InterPro" id="IPR006066">
    <property type="entry name" value="NO2/SO3_Rdtase_FeS/sirohaem_BS"/>
</dbReference>
<reference evidence="8 9" key="1">
    <citation type="submission" date="2016-01" db="EMBL/GenBank/DDBJ databases">
        <authorList>
            <person name="Oliw E.H."/>
        </authorList>
    </citation>
    <scope>NUCLEOTIDE SEQUENCE [LARGE SCALE GENOMIC DNA]</scope>
    <source>
        <strain evidence="8 9">CMW7756B</strain>
    </source>
</reference>
<keyword evidence="4" id="KW-0560">Oxidoreductase</keyword>
<dbReference type="GO" id="GO:0046872">
    <property type="term" value="F:metal ion binding"/>
    <property type="evidence" value="ECO:0007669"/>
    <property type="project" value="UniProtKB-KW"/>
</dbReference>
<evidence type="ECO:0000313" key="9">
    <source>
        <dbReference type="Proteomes" id="UP000070226"/>
    </source>
</evidence>
<dbReference type="InterPro" id="IPR045854">
    <property type="entry name" value="NO2/SO3_Rdtase_4Fe4S_sf"/>
</dbReference>
<dbReference type="SUPFAM" id="SSF55124">
    <property type="entry name" value="Nitrite/Sulfite reductase N-terminal domain-like"/>
    <property type="match status" value="1"/>
</dbReference>
<dbReference type="EMBL" id="LRQT01000020">
    <property type="protein sequence ID" value="KXA64680.1"/>
    <property type="molecule type" value="Genomic_DNA"/>
</dbReference>
<dbReference type="GO" id="GO:0051539">
    <property type="term" value="F:4 iron, 4 sulfur cluster binding"/>
    <property type="evidence" value="ECO:0007669"/>
    <property type="project" value="UniProtKB-KW"/>
</dbReference>
<sequence length="212" mass="23184">MMMNMHAYLGGKMKTSVIIHGLHNEFSLDQMKACISLAEKYGGSFRHVVTGIQITGIDKDDKEALIAELPDGVTTVIHRGVNSLIACVGKGKCKNGQMETAELADYIERKHYGRKTSHKCKIGISGCGRNCPDSMVKDIAFIGTSQGFMLAVGGNTGMRPEAGKILMRKLSVEQAKKAADILIDWYAENGEPKERMGKLLERLGNPLENKTL</sequence>
<dbReference type="Gene3D" id="3.30.413.10">
    <property type="entry name" value="Sulfite Reductase Hemoprotein, domain 1"/>
    <property type="match status" value="1"/>
</dbReference>
<protein>
    <submittedName>
        <fullName evidence="8">Nitrite and sulphite reductase 4Fe-4S domain protein</fullName>
    </submittedName>
</protein>
<dbReference type="AlphaFoldDB" id="A0A133S570"/>
<keyword evidence="3" id="KW-0479">Metal-binding</keyword>
<gene>
    <name evidence="8" type="ORF">HMPREF3233_00805</name>
</gene>
<proteinExistence type="predicted"/>
<evidence type="ECO:0000259" key="7">
    <source>
        <dbReference type="Pfam" id="PF01077"/>
    </source>
</evidence>
<evidence type="ECO:0000256" key="3">
    <source>
        <dbReference type="ARBA" id="ARBA00022723"/>
    </source>
</evidence>
<dbReference type="GO" id="GO:0016491">
    <property type="term" value="F:oxidoreductase activity"/>
    <property type="evidence" value="ECO:0007669"/>
    <property type="project" value="UniProtKB-KW"/>
</dbReference>
<dbReference type="SUPFAM" id="SSF56014">
    <property type="entry name" value="Nitrite and sulphite reductase 4Fe-4S domain-like"/>
    <property type="match status" value="1"/>
</dbReference>
<keyword evidence="5" id="KW-0408">Iron</keyword>
<comment type="caution">
    <text evidence="8">The sequence shown here is derived from an EMBL/GenBank/DDBJ whole genome shotgun (WGS) entry which is preliminary data.</text>
</comment>
<keyword evidence="2" id="KW-0349">Heme</keyword>
<name>A0A133S570_9FIRM</name>
<dbReference type="PATRIC" id="fig|39777.7.peg.791"/>
<organism evidence="8">
    <name type="scientific">Veillonella atypica</name>
    <dbReference type="NCBI Taxonomy" id="39777"/>
    <lineage>
        <taxon>Bacteria</taxon>
        <taxon>Bacillati</taxon>
        <taxon>Bacillota</taxon>
        <taxon>Negativicutes</taxon>
        <taxon>Veillonellales</taxon>
        <taxon>Veillonellaceae</taxon>
        <taxon>Veillonella</taxon>
    </lineage>
</organism>
<dbReference type="GO" id="GO:0020037">
    <property type="term" value="F:heme binding"/>
    <property type="evidence" value="ECO:0007669"/>
    <property type="project" value="InterPro"/>
</dbReference>
<evidence type="ECO:0000256" key="6">
    <source>
        <dbReference type="ARBA" id="ARBA00023014"/>
    </source>
</evidence>
<dbReference type="PANTHER" id="PTHR43809">
    <property type="entry name" value="NITRITE REDUCTASE (NADH) LARGE SUBUNIT"/>
    <property type="match status" value="1"/>
</dbReference>
<dbReference type="InterPro" id="IPR006067">
    <property type="entry name" value="NO2/SO3_Rdtase_4Fe4S_dom"/>
</dbReference>
<evidence type="ECO:0000313" key="8">
    <source>
        <dbReference type="EMBL" id="KXA64680.1"/>
    </source>
</evidence>
<dbReference type="Proteomes" id="UP000070226">
    <property type="component" value="Unassembled WGS sequence"/>
</dbReference>